<dbReference type="EMBL" id="JAANIT010001036">
    <property type="protein sequence ID" value="KAG1542667.1"/>
    <property type="molecule type" value="Genomic_DNA"/>
</dbReference>
<dbReference type="PANTHER" id="PTHR12673">
    <property type="entry name" value="FACIOGENITAL DYSPLASIA PROTEIN"/>
    <property type="match status" value="1"/>
</dbReference>
<accession>A0A9P6Y9L5</accession>
<dbReference type="Gene3D" id="1.20.900.10">
    <property type="entry name" value="Dbl homology (DH) domain"/>
    <property type="match status" value="1"/>
</dbReference>
<dbReference type="InterPro" id="IPR051092">
    <property type="entry name" value="FYVE_RhoGEF_PH"/>
</dbReference>
<evidence type="ECO:0000313" key="3">
    <source>
        <dbReference type="EMBL" id="KAG1542667.1"/>
    </source>
</evidence>
<dbReference type="Proteomes" id="UP000717996">
    <property type="component" value="Unassembled WGS sequence"/>
</dbReference>
<organism evidence="3 4">
    <name type="scientific">Rhizopus oryzae</name>
    <name type="common">Mucormycosis agent</name>
    <name type="synonym">Rhizopus arrhizus var. delemar</name>
    <dbReference type="NCBI Taxonomy" id="64495"/>
    <lineage>
        <taxon>Eukaryota</taxon>
        <taxon>Fungi</taxon>
        <taxon>Fungi incertae sedis</taxon>
        <taxon>Mucoromycota</taxon>
        <taxon>Mucoromycotina</taxon>
        <taxon>Mucoromycetes</taxon>
        <taxon>Mucorales</taxon>
        <taxon>Mucorineae</taxon>
        <taxon>Rhizopodaceae</taxon>
        <taxon>Rhizopus</taxon>
    </lineage>
</organism>
<feature type="region of interest" description="Disordered" evidence="1">
    <location>
        <begin position="762"/>
        <end position="791"/>
    </location>
</feature>
<gene>
    <name evidence="3" type="ORF">G6F51_007137</name>
</gene>
<dbReference type="SUPFAM" id="SSF48065">
    <property type="entry name" value="DBL homology domain (DH-domain)"/>
    <property type="match status" value="1"/>
</dbReference>
<dbReference type="GO" id="GO:0005737">
    <property type="term" value="C:cytoplasm"/>
    <property type="evidence" value="ECO:0007669"/>
    <property type="project" value="TreeGrafter"/>
</dbReference>
<reference evidence="3" key="1">
    <citation type="journal article" date="2020" name="Microb. Genom.">
        <title>Genetic diversity of clinical and environmental Mucorales isolates obtained from an investigation of mucormycosis cases among solid organ transplant recipients.</title>
        <authorList>
            <person name="Nguyen M.H."/>
            <person name="Kaul D."/>
            <person name="Muto C."/>
            <person name="Cheng S.J."/>
            <person name="Richter R.A."/>
            <person name="Bruno V.M."/>
            <person name="Liu G."/>
            <person name="Beyhan S."/>
            <person name="Sundermann A.J."/>
            <person name="Mounaud S."/>
            <person name="Pasculle A.W."/>
            <person name="Nierman W.C."/>
            <person name="Driscoll E."/>
            <person name="Cumbie R."/>
            <person name="Clancy C.J."/>
            <person name="Dupont C.L."/>
        </authorList>
    </citation>
    <scope>NUCLEOTIDE SEQUENCE</scope>
    <source>
        <strain evidence="3">GL16</strain>
    </source>
</reference>
<feature type="compositionally biased region" description="Basic and acidic residues" evidence="1">
    <location>
        <begin position="833"/>
        <end position="847"/>
    </location>
</feature>
<dbReference type="PANTHER" id="PTHR12673:SF270">
    <property type="entry name" value="FYVE-TYPE DOMAIN-CONTAINING PROTEIN"/>
    <property type="match status" value="1"/>
</dbReference>
<feature type="domain" description="DH" evidence="2">
    <location>
        <begin position="117"/>
        <end position="295"/>
    </location>
</feature>
<dbReference type="Pfam" id="PF00621">
    <property type="entry name" value="RhoGEF"/>
    <property type="match status" value="1"/>
</dbReference>
<dbReference type="GO" id="GO:0005085">
    <property type="term" value="F:guanyl-nucleotide exchange factor activity"/>
    <property type="evidence" value="ECO:0007669"/>
    <property type="project" value="InterPro"/>
</dbReference>
<feature type="region of interest" description="Disordered" evidence="1">
    <location>
        <begin position="833"/>
        <end position="861"/>
    </location>
</feature>
<feature type="compositionally biased region" description="Low complexity" evidence="1">
    <location>
        <begin position="762"/>
        <end position="789"/>
    </location>
</feature>
<sequence length="948" mass="109510">MEGNNRIFSDIIKDTPFQYTCHTHKERSIPILKDVNISDHCKEIGKQILNNTKRPLSQHIDVLIFSKDRNDFEQTKVEHFKRFFGQKYIKENNKPGNNNNTTHLPIKQKQISHNNDASSNTILEFIKTEESYVNSLQELVTKIMKPLRDSIHQHKAPILDKYSFNRIFLNIEDILYLNRDFLDSLHCYQSGQSTESFGQICARHIDTFDPYKTYFLSKEDSLKAHQQKTKSNRAYSNFIINTKLEENRRINDLLILPIQRMPRYNLLFADILNTLDPEDQDAFYLKLASEKARNINQMQYGSDSPLLPLYTLIKSAPATFVGKRQLLGHFDATELLISSGKVTRPVTILVFSDKIVVVKRKSYSIQGSLYCENIEEKAKKNSDQPFEFKGWADIGCVELFHGLRDRPETFFLRTNLPDQDPNAPENDADNYFRKSDRLYSLSPHKENQLPLENLIKKKQALIELCQKQLASANLTENVELYHEVTFNIPAYARIYDENSYKQALYKNNILIVYVENEKVDLNSLLTNDVWIVILVKRQNSGYRQKIYSRISLTPIRDHRETETEFIINDDIRSDGSLDFIKTLWNNCFFYERKLRATEAYSCIHDGLLRERARTRSRSRSLTRVASNMSVGRLFGARSRSTSPSRSSISTFERQQQDLVIDQSVPDPILKVAAVNDLFRNHQYSTPPATPVSPSDYAAALDGSCATRASYHRKLSHSDLYNDAESPFAHNGSIKHSSYQAEEYYHRPLSYHAHSNSFDAILSQTSSSSPEPISRPSTGTSHFSSHSSSSYFNPTANSDPISAYLSSNTDMYNSISSNNSSVLSYVEDKINESMRRREQDVYDDHTGYPERGNSYGRRGEIPSSFYPQQQQQQQTHESPVGIDKIYQLKNELNHVLDDMILQQQRRHNQTNCHNNAFESVRGLRSHIVSKIDEIINNTEHQNQQYLSFR</sequence>
<dbReference type="InterPro" id="IPR035899">
    <property type="entry name" value="DBL_dom_sf"/>
</dbReference>
<name>A0A9P6Y9L5_RHIOR</name>
<evidence type="ECO:0000256" key="1">
    <source>
        <dbReference type="SAM" id="MobiDB-lite"/>
    </source>
</evidence>
<protein>
    <recommendedName>
        <fullName evidence="2">DH domain-containing protein</fullName>
    </recommendedName>
</protein>
<dbReference type="PROSITE" id="PS50010">
    <property type="entry name" value="DH_2"/>
    <property type="match status" value="1"/>
</dbReference>
<comment type="caution">
    <text evidence="3">The sequence shown here is derived from an EMBL/GenBank/DDBJ whole genome shotgun (WGS) entry which is preliminary data.</text>
</comment>
<dbReference type="InterPro" id="IPR000219">
    <property type="entry name" value="DH_dom"/>
</dbReference>
<proteinExistence type="predicted"/>
<evidence type="ECO:0000259" key="2">
    <source>
        <dbReference type="PROSITE" id="PS50010"/>
    </source>
</evidence>
<evidence type="ECO:0000313" key="4">
    <source>
        <dbReference type="Proteomes" id="UP000717996"/>
    </source>
</evidence>
<dbReference type="SMART" id="SM00325">
    <property type="entry name" value="RhoGEF"/>
    <property type="match status" value="1"/>
</dbReference>
<dbReference type="AlphaFoldDB" id="A0A9P6Y9L5"/>